<dbReference type="InterPro" id="IPR010390">
    <property type="entry name" value="ABC-2_transporter-like"/>
</dbReference>
<feature type="transmembrane region" description="Helical" evidence="1">
    <location>
        <begin position="187"/>
        <end position="206"/>
    </location>
</feature>
<proteinExistence type="predicted"/>
<evidence type="ECO:0000256" key="1">
    <source>
        <dbReference type="SAM" id="Phobius"/>
    </source>
</evidence>
<protein>
    <submittedName>
        <fullName evidence="2">Antibiotic ABC transporter permease</fullName>
    </submittedName>
</protein>
<feature type="transmembrane region" description="Helical" evidence="1">
    <location>
        <begin position="146"/>
        <end position="175"/>
    </location>
</feature>
<feature type="transmembrane region" description="Helical" evidence="1">
    <location>
        <begin position="27"/>
        <end position="46"/>
    </location>
</feature>
<keyword evidence="1" id="KW-1133">Transmembrane helix</keyword>
<evidence type="ECO:0000313" key="3">
    <source>
        <dbReference type="Proteomes" id="UP000632222"/>
    </source>
</evidence>
<evidence type="ECO:0000313" key="2">
    <source>
        <dbReference type="EMBL" id="GGJ21801.1"/>
    </source>
</evidence>
<reference evidence="3" key="1">
    <citation type="journal article" date="2019" name="Int. J. Syst. Evol. Microbiol.">
        <title>The Global Catalogue of Microorganisms (GCM) 10K type strain sequencing project: providing services to taxonomists for standard genome sequencing and annotation.</title>
        <authorList>
            <consortium name="The Broad Institute Genomics Platform"/>
            <consortium name="The Broad Institute Genome Sequencing Center for Infectious Disease"/>
            <person name="Wu L."/>
            <person name="Ma J."/>
        </authorList>
    </citation>
    <scope>NUCLEOTIDE SEQUENCE [LARGE SCALE GENOMIC DNA]</scope>
    <source>
        <strain evidence="3">JCM 14370</strain>
    </source>
</reference>
<accession>A0ABQ2CVR2</accession>
<keyword evidence="1" id="KW-0472">Membrane</keyword>
<dbReference type="Proteomes" id="UP000632222">
    <property type="component" value="Unassembled WGS sequence"/>
</dbReference>
<feature type="transmembrane region" description="Helical" evidence="1">
    <location>
        <begin position="122"/>
        <end position="140"/>
    </location>
</feature>
<keyword evidence="1" id="KW-0812">Transmembrane</keyword>
<dbReference type="RefSeq" id="WP_188999324.1">
    <property type="nucleotide sequence ID" value="NZ_BMOD01000001.1"/>
</dbReference>
<sequence length="269" mass="30437">MTAVLNKLGVYWEVGMTQAKARMAYSAWFWASLFVQTVGLLVMVYFWSAVYENQDSIKGQSVQQTLNYIMLARMLSGLTGSGIIQRFGQLLNRGELAIELLRPVDFQFQNLAQALNRWFTDLLMRWQLWVMALVFFHLQLPSDPLAYLYFLISLVLGCIIVFFFEWMIACIVFVTTESWGLNVLKEGVASFLSGALIPLTLMPDWLRTVANFTPFSKAVYVPASFLSGLTPVSDGPRMLLELVLWAVGLCLLSRFIFAKMVKHATIQGG</sequence>
<dbReference type="EMBL" id="BMOD01000001">
    <property type="protein sequence ID" value="GGJ21801.1"/>
    <property type="molecule type" value="Genomic_DNA"/>
</dbReference>
<organism evidence="2 3">
    <name type="scientific">Deinococcus roseus</name>
    <dbReference type="NCBI Taxonomy" id="392414"/>
    <lineage>
        <taxon>Bacteria</taxon>
        <taxon>Thermotogati</taxon>
        <taxon>Deinococcota</taxon>
        <taxon>Deinococci</taxon>
        <taxon>Deinococcales</taxon>
        <taxon>Deinococcaceae</taxon>
        <taxon>Deinococcus</taxon>
    </lineage>
</organism>
<feature type="transmembrane region" description="Helical" evidence="1">
    <location>
        <begin position="238"/>
        <end position="257"/>
    </location>
</feature>
<dbReference type="PANTHER" id="PTHR36832">
    <property type="entry name" value="SLR1174 PROTEIN-RELATED"/>
    <property type="match status" value="1"/>
</dbReference>
<keyword evidence="3" id="KW-1185">Reference proteome</keyword>
<dbReference type="PANTHER" id="PTHR36832:SF2">
    <property type="entry name" value="INTEGRAL MEMBRANE PROTEIN"/>
    <property type="match status" value="1"/>
</dbReference>
<name>A0ABQ2CVR2_9DEIO</name>
<comment type="caution">
    <text evidence="2">The sequence shown here is derived from an EMBL/GenBank/DDBJ whole genome shotgun (WGS) entry which is preliminary data.</text>
</comment>
<dbReference type="Pfam" id="PF06182">
    <property type="entry name" value="ABC2_membrane_6"/>
    <property type="match status" value="1"/>
</dbReference>
<feature type="transmembrane region" description="Helical" evidence="1">
    <location>
        <begin position="66"/>
        <end position="84"/>
    </location>
</feature>
<gene>
    <name evidence="2" type="ORF">GCM10008938_05060</name>
</gene>